<accession>A0A7T5UQW1</accession>
<dbReference type="Proteomes" id="UP000595618">
    <property type="component" value="Chromosome"/>
</dbReference>
<evidence type="ECO:0000313" key="1">
    <source>
        <dbReference type="EMBL" id="QQG45586.1"/>
    </source>
</evidence>
<protein>
    <submittedName>
        <fullName evidence="1">Uncharacterized protein</fullName>
    </submittedName>
</protein>
<name>A0A7T5UQW1_9BACT</name>
<organism evidence="1 2">
    <name type="scientific">Candidatus Sungiibacteriota bacterium</name>
    <dbReference type="NCBI Taxonomy" id="2750080"/>
    <lineage>
        <taxon>Bacteria</taxon>
        <taxon>Candidatus Sungiibacteriota</taxon>
    </lineage>
</organism>
<reference evidence="1 2" key="1">
    <citation type="submission" date="2020-07" db="EMBL/GenBank/DDBJ databases">
        <title>Huge and variable diversity of episymbiotic CPR bacteria and DPANN archaea in groundwater ecosystems.</title>
        <authorList>
            <person name="He C.Y."/>
            <person name="Keren R."/>
            <person name="Whittaker M."/>
            <person name="Farag I.F."/>
            <person name="Doudna J."/>
            <person name="Cate J.H.D."/>
            <person name="Banfield J.F."/>
        </authorList>
    </citation>
    <scope>NUCLEOTIDE SEQUENCE [LARGE SCALE GENOMIC DNA]</scope>
    <source>
        <strain evidence="1">NC_groundwater_541_Ag_S-0.1um_46_50</strain>
    </source>
</reference>
<gene>
    <name evidence="1" type="ORF">HYW89_01520</name>
</gene>
<dbReference type="EMBL" id="CP066690">
    <property type="protein sequence ID" value="QQG45586.1"/>
    <property type="molecule type" value="Genomic_DNA"/>
</dbReference>
<evidence type="ECO:0000313" key="2">
    <source>
        <dbReference type="Proteomes" id="UP000595618"/>
    </source>
</evidence>
<sequence>MASTGDLGERPREPLKIAPGFAEEAKRHQSSPHYNFGSVAERFMALVLPARGGSAFGGKTTYGYNIHFI</sequence>
<dbReference type="AlphaFoldDB" id="A0A7T5UQW1"/>
<proteinExistence type="predicted"/>